<keyword evidence="4" id="KW-1185">Reference proteome</keyword>
<comment type="caution">
    <text evidence="2">The sequence shown here is derived from an EMBL/GenBank/DDBJ whole genome shotgun (WGS) entry which is preliminary data.</text>
</comment>
<feature type="chain" id="PRO_5041810466" evidence="1">
    <location>
        <begin position="23"/>
        <end position="365"/>
    </location>
</feature>
<dbReference type="Pfam" id="PF07661">
    <property type="entry name" value="MORN_2"/>
    <property type="match status" value="2"/>
</dbReference>
<evidence type="ECO:0000256" key="1">
    <source>
        <dbReference type="SAM" id="SignalP"/>
    </source>
</evidence>
<name>A0A3E4ML49_9BACT</name>
<dbReference type="RefSeq" id="WP_117674111.1">
    <property type="nucleotide sequence ID" value="NZ_CABOGR010000049.1"/>
</dbReference>
<evidence type="ECO:0000313" key="5">
    <source>
        <dbReference type="Proteomes" id="UP000283485"/>
    </source>
</evidence>
<proteinExistence type="predicted"/>
<dbReference type="Proteomes" id="UP000260862">
    <property type="component" value="Unassembled WGS sequence"/>
</dbReference>
<evidence type="ECO:0000313" key="4">
    <source>
        <dbReference type="Proteomes" id="UP000260862"/>
    </source>
</evidence>
<reference evidence="4 5" key="1">
    <citation type="submission" date="2018-08" db="EMBL/GenBank/DDBJ databases">
        <title>A genome reference for cultivated species of the human gut microbiota.</title>
        <authorList>
            <person name="Zou Y."/>
            <person name="Xue W."/>
            <person name="Luo G."/>
        </authorList>
    </citation>
    <scope>NUCLEOTIDE SEQUENCE [LARGE SCALE GENOMIC DNA]</scope>
    <source>
        <strain evidence="3 5">AM23-23</strain>
        <strain evidence="2 4">TF10-3AC</strain>
    </source>
</reference>
<sequence>MKRINYYLLLLATMLCVSSLNAQKEYSIDCVTVINLGDGRILHRDISGNKPLNGEHRIIDGYHSAYILAGFKDGLYNGDYEEYVYNKLKAKGSYREGWKNGIFKKFDDEGRVTEEKSYKDGKLDGAHRTFYTNGKLEMERFYKEGKQDGKDLYYEFDGTLRREHNYKNGKQIGKQYSYIKGTFELKETSYYNEQGLLDGDFEQLYLFGQPRTIGHYNNGQKDGTWIQIAESGDTLHITTYNNGNEEGLQVRFDRATGSRVKEFYKKNNRYDGFYREYDPETGELIYEATYQFGRLNGKAKSLVRDNRFDYWEISTYVNGRQTGPFESRYVKNDKVREIGTYRNGHRTGRWKRYDINGKLEMEWEE</sequence>
<evidence type="ECO:0000313" key="3">
    <source>
        <dbReference type="EMBL" id="RHF92665.1"/>
    </source>
</evidence>
<dbReference type="PANTHER" id="PTHR33706">
    <property type="entry name" value="MORN VARIANT REPEAT PROTEIN"/>
    <property type="match status" value="1"/>
</dbReference>
<dbReference type="EMBL" id="QRHQ01000003">
    <property type="protein sequence ID" value="RHF92665.1"/>
    <property type="molecule type" value="Genomic_DNA"/>
</dbReference>
<dbReference type="Proteomes" id="UP000283485">
    <property type="component" value="Unassembled WGS sequence"/>
</dbReference>
<dbReference type="EMBL" id="QSQT01000049">
    <property type="protein sequence ID" value="RGK50519.1"/>
    <property type="molecule type" value="Genomic_DNA"/>
</dbReference>
<dbReference type="SUPFAM" id="SSF82185">
    <property type="entry name" value="Histone H3 K4-specific methyltransferase SET7/9 N-terminal domain"/>
    <property type="match status" value="3"/>
</dbReference>
<dbReference type="InterPro" id="IPR011652">
    <property type="entry name" value="MORN_2"/>
</dbReference>
<accession>A0A3E4ML49</accession>
<dbReference type="PANTHER" id="PTHR33706:SF1">
    <property type="entry name" value="TPR REPEAT PROTEIN"/>
    <property type="match status" value="1"/>
</dbReference>
<organism evidence="2 4">
    <name type="scientific">Phocaeicola plebeius</name>
    <dbReference type="NCBI Taxonomy" id="310297"/>
    <lineage>
        <taxon>Bacteria</taxon>
        <taxon>Pseudomonadati</taxon>
        <taxon>Bacteroidota</taxon>
        <taxon>Bacteroidia</taxon>
        <taxon>Bacteroidales</taxon>
        <taxon>Bacteroidaceae</taxon>
        <taxon>Phocaeicola</taxon>
    </lineage>
</organism>
<feature type="signal peptide" evidence="1">
    <location>
        <begin position="1"/>
        <end position="22"/>
    </location>
</feature>
<gene>
    <name evidence="3" type="ORF">DW653_02575</name>
    <name evidence="2" type="ORF">DXD04_15850</name>
</gene>
<dbReference type="Gene3D" id="2.20.110.10">
    <property type="entry name" value="Histone H3 K4-specific methyltransferase SET7/9 N-terminal domain"/>
    <property type="match status" value="3"/>
</dbReference>
<dbReference type="AlphaFoldDB" id="A0A3E4ML49"/>
<keyword evidence="1" id="KW-0732">Signal</keyword>
<evidence type="ECO:0000313" key="2">
    <source>
        <dbReference type="EMBL" id="RGK50519.1"/>
    </source>
</evidence>
<protein>
    <submittedName>
        <fullName evidence="2">Toxin-antitoxin system YwqK family antitoxin</fullName>
    </submittedName>
</protein>